<name>A0A370L806_9HYPH</name>
<dbReference type="EMBL" id="QQTP01000004">
    <property type="protein sequence ID" value="RDJ26291.1"/>
    <property type="molecule type" value="Genomic_DNA"/>
</dbReference>
<gene>
    <name evidence="4" type="ORF">DWE98_10740</name>
</gene>
<dbReference type="PANTHER" id="PTHR43794:SF11">
    <property type="entry name" value="AMIDOHYDROLASE-RELATED DOMAIN-CONTAINING PROTEIN"/>
    <property type="match status" value="1"/>
</dbReference>
<dbReference type="SUPFAM" id="SSF51338">
    <property type="entry name" value="Composite domain of metallo-dependent hydrolases"/>
    <property type="match status" value="1"/>
</dbReference>
<comment type="similarity">
    <text evidence="1">Belongs to the metallo-dependent hydrolases superfamily. ATZ/TRZ family.</text>
</comment>
<dbReference type="SUPFAM" id="SSF51556">
    <property type="entry name" value="Metallo-dependent hydrolases"/>
    <property type="match status" value="1"/>
</dbReference>
<keyword evidence="5" id="KW-1185">Reference proteome</keyword>
<reference evidence="5" key="1">
    <citation type="submission" date="2018-07" db="EMBL/GenBank/DDBJ databases">
        <authorList>
            <person name="Safronova V.I."/>
            <person name="Chirak E.R."/>
            <person name="Sazanova A.L."/>
        </authorList>
    </citation>
    <scope>NUCLEOTIDE SEQUENCE [LARGE SCALE GENOMIC DNA]</scope>
    <source>
        <strain evidence="5">RCAM04685</strain>
    </source>
</reference>
<accession>A0A370L806</accession>
<dbReference type="Proteomes" id="UP000255207">
    <property type="component" value="Unassembled WGS sequence"/>
</dbReference>
<dbReference type="OrthoDB" id="9796020at2"/>
<protein>
    <recommendedName>
        <fullName evidence="3">Amidohydrolase-related domain-containing protein</fullName>
    </recommendedName>
</protein>
<evidence type="ECO:0000259" key="3">
    <source>
        <dbReference type="Pfam" id="PF01979"/>
    </source>
</evidence>
<dbReference type="InterPro" id="IPR032466">
    <property type="entry name" value="Metal_Hydrolase"/>
</dbReference>
<dbReference type="Gene3D" id="3.20.20.140">
    <property type="entry name" value="Metal-dependent hydrolases"/>
    <property type="match status" value="1"/>
</dbReference>
<evidence type="ECO:0000313" key="5">
    <source>
        <dbReference type="Proteomes" id="UP000255207"/>
    </source>
</evidence>
<sequence length="487" mass="52840">MTRRGFRLTPNAPTARTAMARLLVKNGYVVTVDGGRAVHPDGFVLIEDTRIAALGAMAELPADAQADEVIDAAGCLVVPGLINLHQHHWYTLFKGLADGYLLEDWITGFVFPLVRHLDDGAMRVASYLDGMEMLATGTTCSLNHSVTTTTPSMVRAIIEPQAELGIRQVFAKELRCRTPGNPNHPLSLDESLAAMAEEVERWQGASDGLVRMAMVIEANAHWIAAGMSTDELVRKGYEFARDRDLRISGHIAGGTLSLDKGFLKHLRATGRTDVQYLMELGVLDKHWLMIHGIHVTDTDIAQMAHVGCHFVYTPSSEAMRGGGIAPFAKAQAAGVNTALGTDGPMVDYSVDMIEQMKICTLMQHVRHLDPTRMPVERTIEMATINGARALGLDHEIGSLEPGKRADIAIFDMRKPHIGVLNRPLSTFVSAGKGTDAKAVIVNGAVVYRNSAFANGPSFDEVLGEATQRARQIAEAAGHGPRFAPAWR</sequence>
<dbReference type="Pfam" id="PF01979">
    <property type="entry name" value="Amidohydro_1"/>
    <property type="match status" value="1"/>
</dbReference>
<dbReference type="InterPro" id="IPR006680">
    <property type="entry name" value="Amidohydro-rel"/>
</dbReference>
<dbReference type="InterPro" id="IPR050287">
    <property type="entry name" value="MTA/SAH_deaminase"/>
</dbReference>
<comment type="caution">
    <text evidence="4">The sequence shown here is derived from an EMBL/GenBank/DDBJ whole genome shotgun (WGS) entry which is preliminary data.</text>
</comment>
<dbReference type="PANTHER" id="PTHR43794">
    <property type="entry name" value="AMINOHYDROLASE SSNA-RELATED"/>
    <property type="match status" value="1"/>
</dbReference>
<evidence type="ECO:0000256" key="1">
    <source>
        <dbReference type="ARBA" id="ARBA00006745"/>
    </source>
</evidence>
<evidence type="ECO:0000313" key="4">
    <source>
        <dbReference type="EMBL" id="RDJ26291.1"/>
    </source>
</evidence>
<proteinExistence type="inferred from homology"/>
<dbReference type="InterPro" id="IPR011059">
    <property type="entry name" value="Metal-dep_hydrolase_composite"/>
</dbReference>
<keyword evidence="2" id="KW-0378">Hydrolase</keyword>
<dbReference type="AlphaFoldDB" id="A0A370L806"/>
<evidence type="ECO:0000256" key="2">
    <source>
        <dbReference type="ARBA" id="ARBA00022801"/>
    </source>
</evidence>
<dbReference type="Gene3D" id="2.30.40.10">
    <property type="entry name" value="Urease, subunit C, domain 1"/>
    <property type="match status" value="1"/>
</dbReference>
<feature type="domain" description="Amidohydrolase-related" evidence="3">
    <location>
        <begin position="76"/>
        <end position="446"/>
    </location>
</feature>
<organism evidence="4 5">
    <name type="scientific">Bosea caraganae</name>
    <dbReference type="NCBI Taxonomy" id="2763117"/>
    <lineage>
        <taxon>Bacteria</taxon>
        <taxon>Pseudomonadati</taxon>
        <taxon>Pseudomonadota</taxon>
        <taxon>Alphaproteobacteria</taxon>
        <taxon>Hyphomicrobiales</taxon>
        <taxon>Boseaceae</taxon>
        <taxon>Bosea</taxon>
    </lineage>
</organism>
<dbReference type="GO" id="GO:0016810">
    <property type="term" value="F:hydrolase activity, acting on carbon-nitrogen (but not peptide) bonds"/>
    <property type="evidence" value="ECO:0007669"/>
    <property type="project" value="InterPro"/>
</dbReference>